<evidence type="ECO:0000259" key="2">
    <source>
        <dbReference type="PROSITE" id="PS51756"/>
    </source>
</evidence>
<proteinExistence type="inferred from homology"/>
<comment type="caution">
    <text evidence="3">The sequence shown here is derived from an EMBL/GenBank/DDBJ whole genome shotgun (WGS) entry which is preliminary data.</text>
</comment>
<gene>
    <name evidence="3" type="ORF">C4K46_06050</name>
</gene>
<organism evidence="3 4">
    <name type="scientific">Streptococcus oricebi</name>
    <dbReference type="NCBI Taxonomy" id="1547447"/>
    <lineage>
        <taxon>Bacteria</taxon>
        <taxon>Bacillati</taxon>
        <taxon>Bacillota</taxon>
        <taxon>Bacilli</taxon>
        <taxon>Lactobacillales</taxon>
        <taxon>Streptococcaceae</taxon>
        <taxon>Streptococcus</taxon>
    </lineage>
</organism>
<sequence>MGIKMDLGAADNQASTAQAAMTERLAAYDQALAAIDQLIGASDLQGQAFGNTKSYADSKLRPLIQGAKLLCQEVGPSASKSPKDYRGQVGGENLDEDELVKQIEAYNQSLKAASDLHKTLSASNALSLVDPVVNQLALSALNTQITSLTSKRDDLQQKLDKLRAWAAGTANVLNEASPLETAVLQGLAEVGQDFGAFEGSFPSLQKGQEPAWLKTIHKHLEGEKEKTLAQNAQELYKNFKDIVDSDTAKVLSEALKFLPSKLVKTLKYSEGFQELIKSLAKSGKKGEEAAVLILKGLMKYEEFGEVLKTTKIGKTLEGVSKAIDTAKKIADPVKGALKSTKLYKAISESAKIGGTVKFLGKGFKLAGKAATVITFADVAISGVSGGVKEFKKTGDVGKGIIGGTFSAVKSVGPLEGATIGAAVGGPPGAIFGAVIGLGIYIADKNGWIDGLQKGVADVYDGGKKLVGKAVNSVKNFASKTIGGIGKALGFG</sequence>
<protein>
    <recommendedName>
        <fullName evidence="2">LXG domain-containing protein</fullName>
    </recommendedName>
</protein>
<dbReference type="EMBL" id="PRDG01000003">
    <property type="protein sequence ID" value="MBP2623502.1"/>
    <property type="molecule type" value="Genomic_DNA"/>
</dbReference>
<evidence type="ECO:0000256" key="1">
    <source>
        <dbReference type="ARBA" id="ARBA00034117"/>
    </source>
</evidence>
<evidence type="ECO:0000313" key="3">
    <source>
        <dbReference type="EMBL" id="MBP2623502.1"/>
    </source>
</evidence>
<comment type="similarity">
    <text evidence="1">In the N-terminal section; belongs to the LXG family.</text>
</comment>
<reference evidence="3 4" key="1">
    <citation type="submission" date="2018-02" db="EMBL/GenBank/DDBJ databases">
        <title>Draft genome sequence of Streptococcus oricebi CCUG 70868T type strain.</title>
        <authorList>
            <person name="Mendez V."/>
            <person name="Salva-Serra F."/>
            <person name="Jaen-Luchoro D."/>
            <person name="Gonzales-Siles L."/>
            <person name="Karlsson R."/>
            <person name="Engstrom-Jakobsson H."/>
            <person name="Busquets A."/>
            <person name="Gomila M."/>
            <person name="Pineiro-Iglesias B."/>
            <person name="Bennasar-Figueras A."/>
            <person name="Seeger M."/>
            <person name="Moore E."/>
        </authorList>
    </citation>
    <scope>NUCLEOTIDE SEQUENCE [LARGE SCALE GENOMIC DNA]</scope>
    <source>
        <strain evidence="3 4">CCUG 70868</strain>
    </source>
</reference>
<dbReference type="InterPro" id="IPR006829">
    <property type="entry name" value="LXG_dom"/>
</dbReference>
<evidence type="ECO:0000313" key="4">
    <source>
        <dbReference type="Proteomes" id="UP001519296"/>
    </source>
</evidence>
<name>A0ABS5B3U1_9STRE</name>
<keyword evidence="4" id="KW-1185">Reference proteome</keyword>
<dbReference type="PROSITE" id="PS51756">
    <property type="entry name" value="LXG"/>
    <property type="match status" value="1"/>
</dbReference>
<feature type="domain" description="LXG" evidence="2">
    <location>
        <begin position="1"/>
        <end position="233"/>
    </location>
</feature>
<dbReference type="Proteomes" id="UP001519296">
    <property type="component" value="Unassembled WGS sequence"/>
</dbReference>
<accession>A0ABS5B3U1</accession>
<dbReference type="RefSeq" id="WP_209627999.1">
    <property type="nucleotide sequence ID" value="NZ_PRDG01000003.1"/>
</dbReference>